<evidence type="ECO:0000313" key="2">
    <source>
        <dbReference type="EnsemblMetazoa" id="CJA05823.1"/>
    </source>
</evidence>
<dbReference type="AlphaFoldDB" id="A0A8R1DL49"/>
<protein>
    <submittedName>
        <fullName evidence="2">Nudix hydrolase domain-containing protein</fullName>
    </submittedName>
</protein>
<sequence>MSIWNHLLCRPIMNFVHNKCRNAIYSKSPLVNRFPVPNELTKWSREWLEYSPNEFTDPNVLGKVWADPEIPDLKKTAWNRIDGKVNRVSFVCEYAVDSSLRPINPIGRTGISGRGILGRWGPNHAADPIVTRIAEDGTTLEFVAIQRRDTGEWAIPGGMVDAGEQVSQTLRREFAEEAMSGVVDIGAIDELWNNGKELYRGYVDDPRNTDNAWMETVVINFHDSTGLLKNVNLQAGDDAKALRWIPVDSGEPLYASHEHFIQLLKENFNLNNL</sequence>
<dbReference type="FunFam" id="3.90.79.10:FF:000110">
    <property type="entry name" value="Putative nudix hydrolase 6"/>
    <property type="match status" value="1"/>
</dbReference>
<evidence type="ECO:0000313" key="3">
    <source>
        <dbReference type="Proteomes" id="UP000005237"/>
    </source>
</evidence>
<dbReference type="Pfam" id="PF00293">
    <property type="entry name" value="NUDIX"/>
    <property type="match status" value="1"/>
</dbReference>
<dbReference type="InterPro" id="IPR015797">
    <property type="entry name" value="NUDIX_hydrolase-like_dom_sf"/>
</dbReference>
<dbReference type="PROSITE" id="PS51462">
    <property type="entry name" value="NUDIX"/>
    <property type="match status" value="1"/>
</dbReference>
<dbReference type="PANTHER" id="PTHR13030:SF8">
    <property type="entry name" value="ADP-RIBOSE PYROPHOSPHATASE, MITOCHONDRIAL"/>
    <property type="match status" value="1"/>
</dbReference>
<reference evidence="3" key="1">
    <citation type="submission" date="2010-08" db="EMBL/GenBank/DDBJ databases">
        <authorList>
            <consortium name="Caenorhabditis japonica Sequencing Consortium"/>
            <person name="Wilson R.K."/>
        </authorList>
    </citation>
    <scope>NUCLEOTIDE SEQUENCE [LARGE SCALE GENOMIC DNA]</scope>
    <source>
        <strain evidence="3">DF5081</strain>
    </source>
</reference>
<name>A0A8R1DL49_CAEJA</name>
<dbReference type="GO" id="GO:0047631">
    <property type="term" value="F:ADP-ribose diphosphatase activity"/>
    <property type="evidence" value="ECO:0007669"/>
    <property type="project" value="InterPro"/>
</dbReference>
<dbReference type="InterPro" id="IPR000086">
    <property type="entry name" value="NUDIX_hydrolase_dom"/>
</dbReference>
<feature type="domain" description="Nudix hydrolase" evidence="1">
    <location>
        <begin position="122"/>
        <end position="267"/>
    </location>
</feature>
<reference evidence="2" key="2">
    <citation type="submission" date="2022-06" db="UniProtKB">
        <authorList>
            <consortium name="EnsemblMetazoa"/>
        </authorList>
    </citation>
    <scope>IDENTIFICATION</scope>
    <source>
        <strain evidence="2">DF5081</strain>
    </source>
</reference>
<evidence type="ECO:0000259" key="1">
    <source>
        <dbReference type="PROSITE" id="PS51462"/>
    </source>
</evidence>
<dbReference type="Proteomes" id="UP000005237">
    <property type="component" value="Unassembled WGS sequence"/>
</dbReference>
<dbReference type="InterPro" id="IPR039989">
    <property type="entry name" value="NUDT9"/>
</dbReference>
<dbReference type="CDD" id="cd03670">
    <property type="entry name" value="NUDIX_ADPRase_Nudt9"/>
    <property type="match status" value="1"/>
</dbReference>
<keyword evidence="3" id="KW-1185">Reference proteome</keyword>
<dbReference type="Gene3D" id="3.90.79.10">
    <property type="entry name" value="Nucleoside Triphosphate Pyrophosphohydrolase"/>
    <property type="match status" value="1"/>
</dbReference>
<organism evidence="2 3">
    <name type="scientific">Caenorhabditis japonica</name>
    <dbReference type="NCBI Taxonomy" id="281687"/>
    <lineage>
        <taxon>Eukaryota</taxon>
        <taxon>Metazoa</taxon>
        <taxon>Ecdysozoa</taxon>
        <taxon>Nematoda</taxon>
        <taxon>Chromadorea</taxon>
        <taxon>Rhabditida</taxon>
        <taxon>Rhabditina</taxon>
        <taxon>Rhabditomorpha</taxon>
        <taxon>Rhabditoidea</taxon>
        <taxon>Rhabditidae</taxon>
        <taxon>Peloderinae</taxon>
        <taxon>Caenorhabditis</taxon>
    </lineage>
</organism>
<dbReference type="EnsemblMetazoa" id="CJA05823.1">
    <property type="protein sequence ID" value="CJA05823.1"/>
    <property type="gene ID" value="WBGene00125027"/>
</dbReference>
<proteinExistence type="predicted"/>
<dbReference type="PANTHER" id="PTHR13030">
    <property type="entry name" value="NUDIX HYDROLASE"/>
    <property type="match status" value="1"/>
</dbReference>
<dbReference type="Pfam" id="PF25969">
    <property type="entry name" value="NUDT9_N"/>
    <property type="match status" value="1"/>
</dbReference>
<dbReference type="SUPFAM" id="SSF55811">
    <property type="entry name" value="Nudix"/>
    <property type="match status" value="1"/>
</dbReference>
<accession>A0A8R1DL49</accession>